<gene>
    <name evidence="1" type="ORF">TNIN_384611</name>
</gene>
<sequence>MRRLRHPEKALLKFCVRSEVKANGPSLEADELDKAEIFLIKGIQSRISVDIKCLQQQQSSFAYGIEKS</sequence>
<organism evidence="1 2">
    <name type="scientific">Trichonephila inaurata madagascariensis</name>
    <dbReference type="NCBI Taxonomy" id="2747483"/>
    <lineage>
        <taxon>Eukaryota</taxon>
        <taxon>Metazoa</taxon>
        <taxon>Ecdysozoa</taxon>
        <taxon>Arthropoda</taxon>
        <taxon>Chelicerata</taxon>
        <taxon>Arachnida</taxon>
        <taxon>Araneae</taxon>
        <taxon>Araneomorphae</taxon>
        <taxon>Entelegynae</taxon>
        <taxon>Araneoidea</taxon>
        <taxon>Nephilidae</taxon>
        <taxon>Trichonephila</taxon>
        <taxon>Trichonephila inaurata</taxon>
    </lineage>
</organism>
<comment type="caution">
    <text evidence="1">The sequence shown here is derived from an EMBL/GenBank/DDBJ whole genome shotgun (WGS) entry which is preliminary data.</text>
</comment>
<accession>A0A8X6XFZ6</accession>
<name>A0A8X6XFZ6_9ARAC</name>
<evidence type="ECO:0000313" key="1">
    <source>
        <dbReference type="EMBL" id="GFY53123.1"/>
    </source>
</evidence>
<proteinExistence type="predicted"/>
<dbReference type="Proteomes" id="UP000886998">
    <property type="component" value="Unassembled WGS sequence"/>
</dbReference>
<evidence type="ECO:0000313" key="2">
    <source>
        <dbReference type="Proteomes" id="UP000886998"/>
    </source>
</evidence>
<keyword evidence="2" id="KW-1185">Reference proteome</keyword>
<protein>
    <submittedName>
        <fullName evidence="1">Uncharacterized protein</fullName>
    </submittedName>
</protein>
<reference evidence="1" key="1">
    <citation type="submission" date="2020-08" db="EMBL/GenBank/DDBJ databases">
        <title>Multicomponent nature underlies the extraordinary mechanical properties of spider dragline silk.</title>
        <authorList>
            <person name="Kono N."/>
            <person name="Nakamura H."/>
            <person name="Mori M."/>
            <person name="Yoshida Y."/>
            <person name="Ohtoshi R."/>
            <person name="Malay A.D."/>
            <person name="Moran D.A.P."/>
            <person name="Tomita M."/>
            <person name="Numata K."/>
            <person name="Arakawa K."/>
        </authorList>
    </citation>
    <scope>NUCLEOTIDE SEQUENCE</scope>
</reference>
<dbReference type="EMBL" id="BMAV01009107">
    <property type="protein sequence ID" value="GFY53123.1"/>
    <property type="molecule type" value="Genomic_DNA"/>
</dbReference>
<dbReference type="AlphaFoldDB" id="A0A8X6XFZ6"/>